<dbReference type="Gene3D" id="1.10.10.10">
    <property type="entry name" value="Winged helix-like DNA-binding domain superfamily/Winged helix DNA-binding domain"/>
    <property type="match status" value="1"/>
</dbReference>
<dbReference type="InterPro" id="IPR001789">
    <property type="entry name" value="Sig_transdc_resp-reg_receiver"/>
</dbReference>
<name>A0ABM7PYV1_SINCY</name>
<dbReference type="CDD" id="cd00383">
    <property type="entry name" value="trans_reg_C"/>
    <property type="match status" value="1"/>
</dbReference>
<dbReference type="Proteomes" id="UP001319861">
    <property type="component" value="Chromosome"/>
</dbReference>
<dbReference type="InterPro" id="IPR011006">
    <property type="entry name" value="CheY-like_superfamily"/>
</dbReference>
<evidence type="ECO:0000256" key="1">
    <source>
        <dbReference type="ARBA" id="ARBA00023125"/>
    </source>
</evidence>
<evidence type="ECO:0000313" key="7">
    <source>
        <dbReference type="Proteomes" id="UP001319861"/>
    </source>
</evidence>
<gene>
    <name evidence="6" type="ORF">SCMU_30820</name>
</gene>
<reference evidence="6 7" key="1">
    <citation type="journal article" date="2021" name="J. Biosci. Bioeng.">
        <title>Identification and characterization of a chc gene cluster responsible for the aromatization pathway of cyclohexanecarboxylate degradation in Sinomonas cyclohexanicum ATCC 51369.</title>
        <authorList>
            <person name="Yamamoto T."/>
            <person name="Hasegawa Y."/>
            <person name="Lau P.C.K."/>
            <person name="Iwaki H."/>
        </authorList>
    </citation>
    <scope>NUCLEOTIDE SEQUENCE [LARGE SCALE GENOMIC DNA]</scope>
    <source>
        <strain evidence="6 7">ATCC 51369</strain>
    </source>
</reference>
<dbReference type="Gene3D" id="3.40.50.2300">
    <property type="match status" value="1"/>
</dbReference>
<evidence type="ECO:0000259" key="5">
    <source>
        <dbReference type="PROSITE" id="PS51755"/>
    </source>
</evidence>
<feature type="DNA-binding region" description="OmpR/PhoB-type" evidence="3">
    <location>
        <begin position="133"/>
        <end position="232"/>
    </location>
</feature>
<dbReference type="SMART" id="SM00862">
    <property type="entry name" value="Trans_reg_C"/>
    <property type="match status" value="1"/>
</dbReference>
<dbReference type="PROSITE" id="PS50110">
    <property type="entry name" value="RESPONSE_REGULATORY"/>
    <property type="match status" value="1"/>
</dbReference>
<dbReference type="InterPro" id="IPR036388">
    <property type="entry name" value="WH-like_DNA-bd_sf"/>
</dbReference>
<feature type="modified residue" description="4-aspartylphosphate" evidence="2">
    <location>
        <position position="60"/>
    </location>
</feature>
<dbReference type="EMBL" id="AP024525">
    <property type="protein sequence ID" value="BCT77240.1"/>
    <property type="molecule type" value="Genomic_DNA"/>
</dbReference>
<evidence type="ECO:0000256" key="2">
    <source>
        <dbReference type="PROSITE-ProRule" id="PRU00169"/>
    </source>
</evidence>
<evidence type="ECO:0000256" key="3">
    <source>
        <dbReference type="PROSITE-ProRule" id="PRU01091"/>
    </source>
</evidence>
<evidence type="ECO:0000259" key="4">
    <source>
        <dbReference type="PROSITE" id="PS50110"/>
    </source>
</evidence>
<dbReference type="PROSITE" id="PS51755">
    <property type="entry name" value="OMPR_PHOB"/>
    <property type="match status" value="1"/>
</dbReference>
<evidence type="ECO:0000313" key="6">
    <source>
        <dbReference type="EMBL" id="BCT77240.1"/>
    </source>
</evidence>
<dbReference type="Gene3D" id="6.10.250.690">
    <property type="match status" value="1"/>
</dbReference>
<keyword evidence="7" id="KW-1185">Reference proteome</keyword>
<keyword evidence="1 3" id="KW-0238">DNA-binding</keyword>
<feature type="domain" description="OmpR/PhoB-type" evidence="5">
    <location>
        <begin position="133"/>
        <end position="232"/>
    </location>
</feature>
<feature type="domain" description="Response regulatory" evidence="4">
    <location>
        <begin position="11"/>
        <end position="124"/>
    </location>
</feature>
<dbReference type="InterPro" id="IPR039420">
    <property type="entry name" value="WalR-like"/>
</dbReference>
<protein>
    <submittedName>
        <fullName evidence="6">Transcriptional regulatory protein KdpE</fullName>
    </submittedName>
</protein>
<dbReference type="RefSeq" id="WP_229229961.1">
    <property type="nucleotide sequence ID" value="NZ_AP024525.1"/>
</dbReference>
<sequence length="232" mass="25635">MSHPADSAAPAVLVVEDETRFARALQINLRVHGYEAITVPTGEAALEAAAAHPVDIVVLDLGLPGIDGIEVIRRLRAWTDVPIIVLSARHGSEDKVEALDAGADDYVTKPFGLEELLARLRAAARRGQRVGEAPRVQTGDLSVDLAARRVLVKGSEVRLTPTEWNILALLVRRAGQLVTQREILTQVWGPAYERETQYLRVYLAQLRRKLEDDPAHPRHLHTEAGMGYRFDP</sequence>
<dbReference type="InterPro" id="IPR001867">
    <property type="entry name" value="OmpR/PhoB-type_DNA-bd"/>
</dbReference>
<dbReference type="PANTHER" id="PTHR48111:SF50">
    <property type="entry name" value="KDP OPERON TRANSCRIPTIONAL REGULATORY PROTEIN KDPE"/>
    <property type="match status" value="1"/>
</dbReference>
<dbReference type="PANTHER" id="PTHR48111">
    <property type="entry name" value="REGULATOR OF RPOS"/>
    <property type="match status" value="1"/>
</dbReference>
<organism evidence="6 7">
    <name type="scientific">Sinomonas cyclohexanicum</name>
    <name type="common">Corynebacterium cyclohexanicum</name>
    <dbReference type="NCBI Taxonomy" id="322009"/>
    <lineage>
        <taxon>Bacteria</taxon>
        <taxon>Bacillati</taxon>
        <taxon>Actinomycetota</taxon>
        <taxon>Actinomycetes</taxon>
        <taxon>Micrococcales</taxon>
        <taxon>Micrococcaceae</taxon>
        <taxon>Sinomonas</taxon>
    </lineage>
</organism>
<dbReference type="SUPFAM" id="SSF52172">
    <property type="entry name" value="CheY-like"/>
    <property type="match status" value="1"/>
</dbReference>
<dbReference type="Pfam" id="PF00072">
    <property type="entry name" value="Response_reg"/>
    <property type="match status" value="1"/>
</dbReference>
<accession>A0ABM7PYV1</accession>
<dbReference type="Pfam" id="PF00486">
    <property type="entry name" value="Trans_reg_C"/>
    <property type="match status" value="1"/>
</dbReference>
<dbReference type="SMART" id="SM00448">
    <property type="entry name" value="REC"/>
    <property type="match status" value="1"/>
</dbReference>
<keyword evidence="2" id="KW-0597">Phosphoprotein</keyword>
<proteinExistence type="predicted"/>